<comment type="caution">
    <text evidence="2">The sequence shown here is derived from an EMBL/GenBank/DDBJ whole genome shotgun (WGS) entry which is preliminary data.</text>
</comment>
<feature type="compositionally biased region" description="Basic and acidic residues" evidence="1">
    <location>
        <begin position="1"/>
        <end position="11"/>
    </location>
</feature>
<dbReference type="Proteomes" id="UP001161916">
    <property type="component" value="Unassembled WGS sequence"/>
</dbReference>
<reference evidence="2" key="1">
    <citation type="submission" date="2022-09" db="EMBL/GenBank/DDBJ databases">
        <authorList>
            <person name="Orihara K."/>
        </authorList>
    </citation>
    <scope>NUCLEOTIDE SEQUENCE</scope>
    <source>
        <strain evidence="2">YIT 13062</strain>
    </source>
</reference>
<proteinExistence type="predicted"/>
<accession>A0AA43P7Z6</accession>
<dbReference type="AlphaFoldDB" id="A0AA43P7Z6"/>
<dbReference type="EMBL" id="JAOPMH010000007">
    <property type="protein sequence ID" value="MDH7890025.1"/>
    <property type="molecule type" value="Genomic_DNA"/>
</dbReference>
<protein>
    <submittedName>
        <fullName evidence="2">Uncharacterized protein</fullName>
    </submittedName>
</protein>
<sequence length="96" mass="11304">MNIRGYRDHQTHGMGEWTGTLDPRRDPPSEHGVEGYPRHEVHLREVQGRLTELAPYAFPGEETPERAEKAKEYRSALREHQHLRDGYDPWLYNMPP</sequence>
<evidence type="ECO:0000313" key="2">
    <source>
        <dbReference type="EMBL" id="MDH7890025.1"/>
    </source>
</evidence>
<name>A0AA43P7Z6_9BIFI</name>
<evidence type="ECO:0000256" key="1">
    <source>
        <dbReference type="SAM" id="MobiDB-lite"/>
    </source>
</evidence>
<feature type="compositionally biased region" description="Basic and acidic residues" evidence="1">
    <location>
        <begin position="22"/>
        <end position="37"/>
    </location>
</feature>
<organism evidence="2 3">
    <name type="scientific">Bifidobacterium catenulatum subsp. kashiwanohense</name>
    <dbReference type="NCBI Taxonomy" id="630129"/>
    <lineage>
        <taxon>Bacteria</taxon>
        <taxon>Bacillati</taxon>
        <taxon>Actinomycetota</taxon>
        <taxon>Actinomycetes</taxon>
        <taxon>Bifidobacteriales</taxon>
        <taxon>Bifidobacteriaceae</taxon>
        <taxon>Bifidobacterium</taxon>
    </lineage>
</organism>
<feature type="region of interest" description="Disordered" evidence="1">
    <location>
        <begin position="1"/>
        <end position="37"/>
    </location>
</feature>
<gene>
    <name evidence="2" type="ORF">OB951_05345</name>
</gene>
<dbReference type="RefSeq" id="WP_278668665.1">
    <property type="nucleotide sequence ID" value="NZ_JAOPMH010000007.1"/>
</dbReference>
<reference evidence="2" key="2">
    <citation type="journal article" date="2023" name="Gut Microbes">
        <title>Characterization of Bifidobacterium kashiwanohense that utilizes both milk- and plant-derived oligosaccharides.</title>
        <authorList>
            <person name="Orihara K."/>
            <person name="Yahagi K."/>
            <person name="Saito Y."/>
            <person name="Watanabe Y."/>
            <person name="Sasai T."/>
            <person name="Hara T."/>
            <person name="Tsukuda N."/>
            <person name="Oki K."/>
            <person name="Fujimoto J."/>
            <person name="Matsuki T."/>
        </authorList>
    </citation>
    <scope>NUCLEOTIDE SEQUENCE</scope>
    <source>
        <strain evidence="2">YIT 13062</strain>
    </source>
</reference>
<evidence type="ECO:0000313" key="3">
    <source>
        <dbReference type="Proteomes" id="UP001161916"/>
    </source>
</evidence>